<feature type="region of interest" description="Disordered" evidence="7">
    <location>
        <begin position="1"/>
        <end position="234"/>
    </location>
</feature>
<dbReference type="Proteomes" id="UP000236327">
    <property type="component" value="Unassembled WGS sequence"/>
</dbReference>
<feature type="compositionally biased region" description="Basic and acidic residues" evidence="7">
    <location>
        <begin position="151"/>
        <end position="196"/>
    </location>
</feature>
<keyword evidence="4 6" id="KW-0413">Isomerase</keyword>
<dbReference type="GO" id="GO:0120159">
    <property type="term" value="F:rRNA pseudouridine synthase activity"/>
    <property type="evidence" value="ECO:0007669"/>
    <property type="project" value="UniProtKB-ARBA"/>
</dbReference>
<protein>
    <recommendedName>
        <fullName evidence="6">Pseudouridine synthase</fullName>
        <ecNumber evidence="6">5.4.99.-</ecNumber>
    </recommendedName>
</protein>
<sequence length="485" mass="52254">MSKPPSKSGGSFGRGRNSGSGSSRDGSSFGGGPRGGSSRGGSSSGDGPRYNAGSGSARGRSGRDDGPAEGAQGSRGGRGRREAPRIGSREDFRSEFPRRNARDGGPRDGAERPRSDRPRSDRPRGDAPRSDRPREDGQRSGAYRSGSARDGGPRAERPSDARRDARRDGGRDGERGYRPRSDERGPGDRFGSDRGPRPAYGNAGRPQASRPNMKPGAAPRAAAPTPKDPTLPAREGERIAKLLARAGVASRREVERLIIEGRVALNDVLIETPSTVLTSLRGVTVDGNPIAEAEGTRLFLFHKPSGLITAERDPAGRPTIYTALRNALPEGTGRVMPIGRLDLNTEGLLLLTNDGEFKRQLELPATGVPRTYRARTFGDITQGQLEELMEGIEVDGVIYGKIDANMERRTGRNQWIELTLTEGKNREVRRVLEALGLQVSRLLRTAYGPFRLGDLPKGMAGEVSQRDLENFRKSLPGQNPTRTQA</sequence>
<dbReference type="PROSITE" id="PS50889">
    <property type="entry name" value="S4"/>
    <property type="match status" value="1"/>
</dbReference>
<dbReference type="EC" id="5.4.99.-" evidence="6"/>
<dbReference type="Pfam" id="PF01479">
    <property type="entry name" value="S4"/>
    <property type="match status" value="1"/>
</dbReference>
<dbReference type="InterPro" id="IPR000748">
    <property type="entry name" value="PsdUridine_synth_RsuA/RluB/E/F"/>
</dbReference>
<keyword evidence="3 5" id="KW-0694">RNA-binding</keyword>
<dbReference type="OrthoDB" id="9807213at2"/>
<dbReference type="SUPFAM" id="SSF55174">
    <property type="entry name" value="Alpha-L RNA-binding motif"/>
    <property type="match status" value="1"/>
</dbReference>
<dbReference type="InterPro" id="IPR006145">
    <property type="entry name" value="PsdUridine_synth_RsuA/RluA"/>
</dbReference>
<dbReference type="InterPro" id="IPR020103">
    <property type="entry name" value="PsdUridine_synth_cat_dom_sf"/>
</dbReference>
<feature type="domain" description="RNA-binding S4" evidence="8">
    <location>
        <begin position="237"/>
        <end position="296"/>
    </location>
</feature>
<feature type="compositionally biased region" description="Low complexity" evidence="7">
    <location>
        <begin position="45"/>
        <end position="59"/>
    </location>
</feature>
<dbReference type="Gene3D" id="3.30.70.580">
    <property type="entry name" value="Pseudouridine synthase I, catalytic domain, N-terminal subdomain"/>
    <property type="match status" value="1"/>
</dbReference>
<evidence type="ECO:0000256" key="1">
    <source>
        <dbReference type="ARBA" id="ARBA00000073"/>
    </source>
</evidence>
<dbReference type="PANTHER" id="PTHR47683:SF3">
    <property type="entry name" value="RIBOSOMAL LARGE SUBUNIT PSEUDOURIDINE SYNTHASE B"/>
    <property type="match status" value="1"/>
</dbReference>
<dbReference type="AlphaFoldDB" id="A0A2K2G0W1"/>
<proteinExistence type="inferred from homology"/>
<evidence type="ECO:0000256" key="5">
    <source>
        <dbReference type="PROSITE-ProRule" id="PRU00182"/>
    </source>
</evidence>
<comment type="caution">
    <text evidence="9">The sequence shown here is derived from an EMBL/GenBank/DDBJ whole genome shotgun (WGS) entry which is preliminary data.</text>
</comment>
<dbReference type="Pfam" id="PF00849">
    <property type="entry name" value="PseudoU_synth_2"/>
    <property type="match status" value="1"/>
</dbReference>
<comment type="catalytic activity">
    <reaction evidence="1">
        <text>a uridine in RNA = a pseudouridine in RNA</text>
        <dbReference type="Rhea" id="RHEA:48348"/>
        <dbReference type="Rhea" id="RHEA-COMP:12068"/>
        <dbReference type="Rhea" id="RHEA-COMP:12069"/>
        <dbReference type="ChEBI" id="CHEBI:65314"/>
        <dbReference type="ChEBI" id="CHEBI:65315"/>
    </reaction>
</comment>
<dbReference type="GO" id="GO:0000455">
    <property type="term" value="P:enzyme-directed rRNA pseudouridine synthesis"/>
    <property type="evidence" value="ECO:0007669"/>
    <property type="project" value="UniProtKB-ARBA"/>
</dbReference>
<dbReference type="PROSITE" id="PS01149">
    <property type="entry name" value="PSI_RSU"/>
    <property type="match status" value="1"/>
</dbReference>
<evidence type="ECO:0000313" key="10">
    <source>
        <dbReference type="Proteomes" id="UP000236327"/>
    </source>
</evidence>
<name>A0A2K2G0W1_9SPHN</name>
<dbReference type="RefSeq" id="WP_103096173.1">
    <property type="nucleotide sequence ID" value="NZ_LYMM01000033.1"/>
</dbReference>
<dbReference type="PANTHER" id="PTHR47683">
    <property type="entry name" value="PSEUDOURIDINE SYNTHASE FAMILY PROTEIN-RELATED"/>
    <property type="match status" value="1"/>
</dbReference>
<evidence type="ECO:0000256" key="7">
    <source>
        <dbReference type="SAM" id="MobiDB-lite"/>
    </source>
</evidence>
<dbReference type="Gene3D" id="3.30.70.1560">
    <property type="entry name" value="Alpha-L RNA-binding motif"/>
    <property type="match status" value="1"/>
</dbReference>
<dbReference type="InterPro" id="IPR042092">
    <property type="entry name" value="PsdUridine_s_RsuA/RluB/E/F_cat"/>
</dbReference>
<comment type="similarity">
    <text evidence="2 6">Belongs to the pseudouridine synthase RsuA family.</text>
</comment>
<dbReference type="CDD" id="cd00165">
    <property type="entry name" value="S4"/>
    <property type="match status" value="1"/>
</dbReference>
<accession>A0A2K2G0W1</accession>
<feature type="compositionally biased region" description="Basic and acidic residues" evidence="7">
    <location>
        <begin position="79"/>
        <end position="138"/>
    </location>
</feature>
<evidence type="ECO:0000259" key="8">
    <source>
        <dbReference type="SMART" id="SM00363"/>
    </source>
</evidence>
<evidence type="ECO:0000256" key="3">
    <source>
        <dbReference type="ARBA" id="ARBA00022884"/>
    </source>
</evidence>
<evidence type="ECO:0000256" key="6">
    <source>
        <dbReference type="RuleBase" id="RU003887"/>
    </source>
</evidence>
<keyword evidence="10" id="KW-1185">Reference proteome</keyword>
<feature type="compositionally biased region" description="Low complexity" evidence="7">
    <location>
        <begin position="215"/>
        <end position="225"/>
    </location>
</feature>
<dbReference type="InterPro" id="IPR020094">
    <property type="entry name" value="TruA/RsuA/RluB/E/F_N"/>
</dbReference>
<dbReference type="InterPro" id="IPR002942">
    <property type="entry name" value="S4_RNA-bd"/>
</dbReference>
<reference evidence="9 10" key="1">
    <citation type="submission" date="2016-05" db="EMBL/GenBank/DDBJ databases">
        <title>Complete genome sequence of Novosphingobium guangzhouense SA925(T).</title>
        <authorList>
            <person name="Sha S."/>
        </authorList>
    </citation>
    <scope>NUCLEOTIDE SEQUENCE [LARGE SCALE GENOMIC DNA]</scope>
    <source>
        <strain evidence="9 10">SA925</strain>
    </source>
</reference>
<dbReference type="GO" id="GO:0003723">
    <property type="term" value="F:RNA binding"/>
    <property type="evidence" value="ECO:0007669"/>
    <property type="project" value="UniProtKB-KW"/>
</dbReference>
<dbReference type="EMBL" id="LYMM01000033">
    <property type="protein sequence ID" value="PNU04634.1"/>
    <property type="molecule type" value="Genomic_DNA"/>
</dbReference>
<dbReference type="NCBIfam" id="TIGR00093">
    <property type="entry name" value="pseudouridine synthase"/>
    <property type="match status" value="1"/>
</dbReference>
<evidence type="ECO:0000256" key="4">
    <source>
        <dbReference type="ARBA" id="ARBA00023235"/>
    </source>
</evidence>
<dbReference type="InterPro" id="IPR050343">
    <property type="entry name" value="RsuA_PseudoU_synthase"/>
</dbReference>
<dbReference type="InterPro" id="IPR036986">
    <property type="entry name" value="S4_RNA-bd_sf"/>
</dbReference>
<evidence type="ECO:0000313" key="9">
    <source>
        <dbReference type="EMBL" id="PNU04634.1"/>
    </source>
</evidence>
<dbReference type="InterPro" id="IPR018496">
    <property type="entry name" value="PsdUridine_synth_RsuA/RluB_CS"/>
</dbReference>
<dbReference type="Gene3D" id="3.10.290.10">
    <property type="entry name" value="RNA-binding S4 domain"/>
    <property type="match status" value="1"/>
</dbReference>
<organism evidence="9 10">
    <name type="scientific">Novosphingobium guangzhouense</name>
    <dbReference type="NCBI Taxonomy" id="1850347"/>
    <lineage>
        <taxon>Bacteria</taxon>
        <taxon>Pseudomonadati</taxon>
        <taxon>Pseudomonadota</taxon>
        <taxon>Alphaproteobacteria</taxon>
        <taxon>Sphingomonadales</taxon>
        <taxon>Sphingomonadaceae</taxon>
        <taxon>Novosphingobium</taxon>
    </lineage>
</organism>
<dbReference type="SUPFAM" id="SSF55120">
    <property type="entry name" value="Pseudouridine synthase"/>
    <property type="match status" value="1"/>
</dbReference>
<evidence type="ECO:0000256" key="2">
    <source>
        <dbReference type="ARBA" id="ARBA00008348"/>
    </source>
</evidence>
<feature type="compositionally biased region" description="Gly residues" evidence="7">
    <location>
        <begin position="28"/>
        <end position="44"/>
    </location>
</feature>
<dbReference type="SMART" id="SM00363">
    <property type="entry name" value="S4"/>
    <property type="match status" value="1"/>
</dbReference>
<gene>
    <name evidence="9" type="ORF">A8V01_19705</name>
</gene>